<dbReference type="EMBL" id="DTPI01000024">
    <property type="protein sequence ID" value="HGE66209.1"/>
    <property type="molecule type" value="Genomic_DNA"/>
</dbReference>
<evidence type="ECO:0000313" key="4">
    <source>
        <dbReference type="EMBL" id="HHF48012.1"/>
    </source>
</evidence>
<reference evidence="2" key="1">
    <citation type="journal article" date="2020" name="mSystems">
        <title>Genome- and Community-Level Interaction Insights into Carbon Utilization and Element Cycling Functions of Hydrothermarchaeota in Hydrothermal Sediment.</title>
        <authorList>
            <person name="Zhou Z."/>
            <person name="Liu Y."/>
            <person name="Xu W."/>
            <person name="Pan J."/>
            <person name="Luo Z.H."/>
            <person name="Li M."/>
        </authorList>
    </citation>
    <scope>NUCLEOTIDE SEQUENCE [LARGE SCALE GENOMIC DNA]</scope>
    <source>
        <strain evidence="4">SpSt-10</strain>
        <strain evidence="3">SpSt-62</strain>
        <strain evidence="2">SpSt-97</strain>
    </source>
</reference>
<comment type="similarity">
    <text evidence="1">Belongs to the HisA/HisF family.</text>
</comment>
<dbReference type="SUPFAM" id="SSF51366">
    <property type="entry name" value="Ribulose-phoshate binding barrel"/>
    <property type="match status" value="1"/>
</dbReference>
<keyword evidence="1" id="KW-0028">Amino-acid biosynthesis</keyword>
<dbReference type="NCBIfam" id="TIGR00734">
    <property type="entry name" value="hisAF_rel"/>
    <property type="match status" value="1"/>
</dbReference>
<dbReference type="EMBL" id="DRUC01000037">
    <property type="protein sequence ID" value="HHF48012.1"/>
    <property type="molecule type" value="Genomic_DNA"/>
</dbReference>
<evidence type="ECO:0000313" key="3">
    <source>
        <dbReference type="EMBL" id="HGU59738.1"/>
    </source>
</evidence>
<dbReference type="InterPro" id="IPR011060">
    <property type="entry name" value="RibuloseP-bd_barrel"/>
</dbReference>
<dbReference type="EMBL" id="DTAK01000046">
    <property type="protein sequence ID" value="HGU59738.1"/>
    <property type="molecule type" value="Genomic_DNA"/>
</dbReference>
<dbReference type="AlphaFoldDB" id="A0A7C3UBT1"/>
<dbReference type="GO" id="GO:0000105">
    <property type="term" value="P:L-histidine biosynthetic process"/>
    <property type="evidence" value="ECO:0007669"/>
    <property type="project" value="UniProtKB-KW"/>
</dbReference>
<name>A0A7C3UBT1_9EURY</name>
<dbReference type="Gene3D" id="3.20.20.70">
    <property type="entry name" value="Aldolase class I"/>
    <property type="match status" value="1"/>
</dbReference>
<dbReference type="CDD" id="cd04723">
    <property type="entry name" value="HisA_HisF"/>
    <property type="match status" value="1"/>
</dbReference>
<organism evidence="2">
    <name type="scientific">Geoglobus ahangari</name>
    <dbReference type="NCBI Taxonomy" id="113653"/>
    <lineage>
        <taxon>Archaea</taxon>
        <taxon>Methanobacteriati</taxon>
        <taxon>Methanobacteriota</taxon>
        <taxon>Archaeoglobi</taxon>
        <taxon>Archaeoglobales</taxon>
        <taxon>Archaeoglobaceae</taxon>
        <taxon>Geoglobus</taxon>
    </lineage>
</organism>
<keyword evidence="1" id="KW-0368">Histidine biosynthesis</keyword>
<dbReference type="Pfam" id="PF00977">
    <property type="entry name" value="His_biosynth"/>
    <property type="match status" value="1"/>
</dbReference>
<evidence type="ECO:0000313" key="2">
    <source>
        <dbReference type="EMBL" id="HGE66209.1"/>
    </source>
</evidence>
<protein>
    <submittedName>
        <fullName evidence="2">HisA/HisF family protein</fullName>
    </submittedName>
</protein>
<dbReference type="InterPro" id="IPR013785">
    <property type="entry name" value="Aldolase_TIM"/>
</dbReference>
<dbReference type="InterPro" id="IPR004650">
    <property type="entry name" value="HisA/F-archaeal"/>
</dbReference>
<evidence type="ECO:0000256" key="1">
    <source>
        <dbReference type="RuleBase" id="RU003657"/>
    </source>
</evidence>
<accession>A0A7C3UBT1</accession>
<sequence>MNIYFVIDIKGGKVVAGKSGERDKYEEIHKMSVLVDRSDVESVIDRVRPRNLYVADLDRIMGIGDNIPIIEKLNVKRLIADCGFRSLEETKKVNFIPVIGTETFNILELRDGNYIVSVDFKGNLLDRSGKFKNLEEILEYLNSFKLAGVLVLPIHSVGTMKYDFSLLEKALKISDHKILTGGGFKSLNDLYKAKDLGVDGVLIATAVHRGLIDVEIVRKGKI</sequence>
<gene>
    <name evidence="4" type="ORF">ENL48_02085</name>
    <name evidence="3" type="ORF">ENT89_06275</name>
    <name evidence="2" type="ORF">ENX77_03665</name>
</gene>
<comment type="caution">
    <text evidence="2">The sequence shown here is derived from an EMBL/GenBank/DDBJ whole genome shotgun (WGS) entry which is preliminary data.</text>
</comment>
<proteinExistence type="inferred from homology"/>
<dbReference type="InterPro" id="IPR006062">
    <property type="entry name" value="His_biosynth"/>
</dbReference>